<gene>
    <name evidence="9" type="ORF">A7A09_015720</name>
</gene>
<dbReference type="EMBL" id="PXNQ02000010">
    <property type="protein sequence ID" value="RNF33561.1"/>
    <property type="molecule type" value="Genomic_DNA"/>
</dbReference>
<evidence type="ECO:0000256" key="3">
    <source>
        <dbReference type="ARBA" id="ARBA00022723"/>
    </source>
</evidence>
<dbReference type="InterPro" id="IPR004659">
    <property type="entry name" value="RNase_E/G"/>
</dbReference>
<evidence type="ECO:0000256" key="1">
    <source>
        <dbReference type="ARBA" id="ARBA00001946"/>
    </source>
</evidence>
<comment type="cofactor">
    <cofactor evidence="1">
        <name>Mg(2+)</name>
        <dbReference type="ChEBI" id="CHEBI:18420"/>
    </cofactor>
</comment>
<dbReference type="InterPro" id="IPR019307">
    <property type="entry name" value="RNA-bd_AU-1/RNase_E/G"/>
</dbReference>
<keyword evidence="6" id="KW-0460">Magnesium</keyword>
<keyword evidence="4" id="KW-0255">Endonuclease</keyword>
<dbReference type="GO" id="GO:0006364">
    <property type="term" value="P:rRNA processing"/>
    <property type="evidence" value="ECO:0007669"/>
    <property type="project" value="TreeGrafter"/>
</dbReference>
<keyword evidence="10" id="KW-1185">Reference proteome</keyword>
<evidence type="ECO:0000256" key="7">
    <source>
        <dbReference type="ARBA" id="ARBA00022884"/>
    </source>
</evidence>
<evidence type="ECO:0000313" key="9">
    <source>
        <dbReference type="EMBL" id="RNF33561.1"/>
    </source>
</evidence>
<evidence type="ECO:0000256" key="5">
    <source>
        <dbReference type="ARBA" id="ARBA00022801"/>
    </source>
</evidence>
<dbReference type="GO" id="GO:0016787">
    <property type="term" value="F:hydrolase activity"/>
    <property type="evidence" value="ECO:0007669"/>
    <property type="project" value="UniProtKB-KW"/>
</dbReference>
<dbReference type="PANTHER" id="PTHR30001">
    <property type="entry name" value="RIBONUCLEASE"/>
    <property type="match status" value="1"/>
</dbReference>
<dbReference type="GO" id="GO:0004540">
    <property type="term" value="F:RNA nuclease activity"/>
    <property type="evidence" value="ECO:0007669"/>
    <property type="project" value="InterPro"/>
</dbReference>
<evidence type="ECO:0000313" key="10">
    <source>
        <dbReference type="Proteomes" id="UP000238137"/>
    </source>
</evidence>
<dbReference type="OrthoDB" id="9804278at2"/>
<accession>A0A422QUX4</accession>
<feature type="domain" description="RNA-binding protein AU-1/Ribonuclease E/G" evidence="8">
    <location>
        <begin position="209"/>
        <end position="336"/>
    </location>
</feature>
<evidence type="ECO:0000259" key="8">
    <source>
        <dbReference type="Pfam" id="PF10150"/>
    </source>
</evidence>
<dbReference type="GO" id="GO:0005737">
    <property type="term" value="C:cytoplasm"/>
    <property type="evidence" value="ECO:0007669"/>
    <property type="project" value="TreeGrafter"/>
</dbReference>
<organism evidence="9 10">
    <name type="scientific">Paracoccus methylarcula</name>
    <dbReference type="NCBI Taxonomy" id="72022"/>
    <lineage>
        <taxon>Bacteria</taxon>
        <taxon>Pseudomonadati</taxon>
        <taxon>Pseudomonadota</taxon>
        <taxon>Alphaproteobacteria</taxon>
        <taxon>Rhodobacterales</taxon>
        <taxon>Paracoccaceae</taxon>
        <taxon>Paracoccus</taxon>
    </lineage>
</organism>
<reference evidence="9" key="1">
    <citation type="submission" date="2018-05" db="EMBL/GenBank/DDBJ databases">
        <title>Reclassification of Methylarcula marina and Methylarcula terricola as Paracoccus methylarcula sp.nov., comb.nov. and Paracoccus terricola comb.nov.</title>
        <authorList>
            <person name="Shmareva M.N."/>
            <person name="Doronina N.V."/>
            <person name="Vasilenko O.V."/>
            <person name="Tarlachkov S.V."/>
            <person name="Trotsenko Y.A."/>
        </authorList>
    </citation>
    <scope>NUCLEOTIDE SEQUENCE [LARGE SCALE GENOMIC DNA]</scope>
    <source>
        <strain evidence="9">VKM B-2159</strain>
    </source>
</reference>
<proteinExistence type="predicted"/>
<feature type="domain" description="RNA-binding protein AU-1/Ribonuclease E/G" evidence="8">
    <location>
        <begin position="105"/>
        <end position="191"/>
    </location>
</feature>
<dbReference type="AlphaFoldDB" id="A0A422QUX4"/>
<dbReference type="Pfam" id="PF10150">
    <property type="entry name" value="RNase_E_G"/>
    <property type="match status" value="2"/>
</dbReference>
<name>A0A422QUX4_9RHOB</name>
<evidence type="ECO:0000256" key="4">
    <source>
        <dbReference type="ARBA" id="ARBA00022759"/>
    </source>
</evidence>
<evidence type="ECO:0000256" key="6">
    <source>
        <dbReference type="ARBA" id="ARBA00022842"/>
    </source>
</evidence>
<keyword evidence="3" id="KW-0479">Metal-binding</keyword>
<dbReference type="GO" id="GO:0004519">
    <property type="term" value="F:endonuclease activity"/>
    <property type="evidence" value="ECO:0007669"/>
    <property type="project" value="UniProtKB-KW"/>
</dbReference>
<dbReference type="GO" id="GO:0046872">
    <property type="term" value="F:metal ion binding"/>
    <property type="evidence" value="ECO:0007669"/>
    <property type="project" value="UniProtKB-KW"/>
</dbReference>
<comment type="caution">
    <text evidence="9">The sequence shown here is derived from an EMBL/GenBank/DDBJ whole genome shotgun (WGS) entry which is preliminary data.</text>
</comment>
<evidence type="ECO:0000256" key="2">
    <source>
        <dbReference type="ARBA" id="ARBA00022722"/>
    </source>
</evidence>
<dbReference type="RefSeq" id="WP_106692290.1">
    <property type="nucleotide sequence ID" value="NZ_PXNQ02000010.1"/>
</dbReference>
<keyword evidence="2" id="KW-0540">Nuclease</keyword>
<protein>
    <submittedName>
        <fullName evidence="9">Ribonuclease G</fullName>
    </submittedName>
</protein>
<keyword evidence="5" id="KW-0378">Hydrolase</keyword>
<keyword evidence="7" id="KW-0694">RNA-binding</keyword>
<dbReference type="Proteomes" id="UP000238137">
    <property type="component" value="Unassembled WGS sequence"/>
</dbReference>
<dbReference type="GO" id="GO:0003723">
    <property type="term" value="F:RNA binding"/>
    <property type="evidence" value="ECO:0007669"/>
    <property type="project" value="UniProtKB-KW"/>
</dbReference>
<sequence length="351" mass="37458">MKGRQVVLGKFHGNEAAALMQDGQLIDLILDPASPTGLVPGAICRGVTERLMKGQGGVFVRLPDGQRGYLRERSGVSEGQPVLVQVSGAAEEGKAIPLSGRLLFRGRYGLVTPAAPGINVSRRIRESETREALVALAQAQLGERSHGLILRSAAADADHEEIAEELGPLIDLADRITSETAGGPELLLDAATPWELAWTEWAEPEPDAVEEGEDSFDRCGVSDAIDALLGAEIALPMGAHAWIEPTRALIAVDVNTGSDTSPAASLKANIALARDLPRQLRLRGLGGQVAVDFAPIPKRDRAVLEQVLRAAFKGDGAETSLIGWTKMGLYEISRKRDRVPLTRLTRLTGGR</sequence>
<dbReference type="PANTHER" id="PTHR30001:SF1">
    <property type="entry name" value="RIBONUCLEASE E_G-LIKE PROTEIN, CHLOROPLASTIC"/>
    <property type="match status" value="1"/>
</dbReference>